<keyword evidence="3 5" id="KW-0697">Rotamase</keyword>
<name>A0A420DEZ9_9FLAO</name>
<dbReference type="InterPro" id="IPR044666">
    <property type="entry name" value="Cyclophilin_A-like"/>
</dbReference>
<keyword evidence="5" id="KW-0732">Signal</keyword>
<evidence type="ECO:0000256" key="2">
    <source>
        <dbReference type="ARBA" id="ARBA00007365"/>
    </source>
</evidence>
<accession>A0A420DEZ9</accession>
<protein>
    <recommendedName>
        <fullName evidence="5">Peptidyl-prolyl cis-trans isomerase</fullName>
        <shortName evidence="5">PPIase</shortName>
        <ecNumber evidence="5">5.2.1.8</ecNumber>
    </recommendedName>
</protein>
<comment type="function">
    <text evidence="1 5">PPIases accelerate the folding of proteins. It catalyzes the cis-trans isomerization of proline imidic peptide bonds in oligopeptides.</text>
</comment>
<dbReference type="Proteomes" id="UP000284892">
    <property type="component" value="Unassembled WGS sequence"/>
</dbReference>
<dbReference type="OrthoDB" id="9807797at2"/>
<evidence type="ECO:0000256" key="3">
    <source>
        <dbReference type="ARBA" id="ARBA00023110"/>
    </source>
</evidence>
<feature type="chain" id="PRO_5018812878" description="Peptidyl-prolyl cis-trans isomerase" evidence="5">
    <location>
        <begin position="23"/>
        <end position="190"/>
    </location>
</feature>
<dbReference type="GO" id="GO:0003755">
    <property type="term" value="F:peptidyl-prolyl cis-trans isomerase activity"/>
    <property type="evidence" value="ECO:0007669"/>
    <property type="project" value="UniProtKB-UniRule"/>
</dbReference>
<dbReference type="PROSITE" id="PS50072">
    <property type="entry name" value="CSA_PPIASE_2"/>
    <property type="match status" value="1"/>
</dbReference>
<dbReference type="PANTHER" id="PTHR45625:SF4">
    <property type="entry name" value="PEPTIDYLPROLYL ISOMERASE DOMAIN AND WD REPEAT-CONTAINING PROTEIN 1"/>
    <property type="match status" value="1"/>
</dbReference>
<dbReference type="AlphaFoldDB" id="A0A420DEZ9"/>
<dbReference type="SUPFAM" id="SSF50891">
    <property type="entry name" value="Cyclophilin-like"/>
    <property type="match status" value="1"/>
</dbReference>
<evidence type="ECO:0000256" key="1">
    <source>
        <dbReference type="ARBA" id="ARBA00002388"/>
    </source>
</evidence>
<dbReference type="EC" id="5.2.1.8" evidence="5"/>
<comment type="similarity">
    <text evidence="2 5">Belongs to the cyclophilin-type PPIase family.</text>
</comment>
<dbReference type="InterPro" id="IPR024936">
    <property type="entry name" value="Cyclophilin-type_PPIase"/>
</dbReference>
<dbReference type="InterPro" id="IPR002130">
    <property type="entry name" value="Cyclophilin-type_PPIase_dom"/>
</dbReference>
<evidence type="ECO:0000256" key="4">
    <source>
        <dbReference type="ARBA" id="ARBA00023235"/>
    </source>
</evidence>
<dbReference type="RefSeq" id="WP_120202738.1">
    <property type="nucleotide sequence ID" value="NZ_RAQJ01000007.1"/>
</dbReference>
<feature type="signal peptide" evidence="5">
    <location>
        <begin position="1"/>
        <end position="22"/>
    </location>
</feature>
<evidence type="ECO:0000256" key="5">
    <source>
        <dbReference type="RuleBase" id="RU363019"/>
    </source>
</evidence>
<dbReference type="PRINTS" id="PR00153">
    <property type="entry name" value="CSAPPISMRASE"/>
</dbReference>
<evidence type="ECO:0000259" key="6">
    <source>
        <dbReference type="PROSITE" id="PS50072"/>
    </source>
</evidence>
<feature type="domain" description="PPIase cyclophilin-type" evidence="6">
    <location>
        <begin position="32"/>
        <end position="190"/>
    </location>
</feature>
<dbReference type="Pfam" id="PF00160">
    <property type="entry name" value="Pro_isomerase"/>
    <property type="match status" value="1"/>
</dbReference>
<evidence type="ECO:0000313" key="8">
    <source>
        <dbReference type="Proteomes" id="UP000284892"/>
    </source>
</evidence>
<dbReference type="Gene3D" id="2.40.100.10">
    <property type="entry name" value="Cyclophilin-like"/>
    <property type="match status" value="1"/>
</dbReference>
<proteinExistence type="inferred from homology"/>
<reference evidence="7 8" key="1">
    <citation type="submission" date="2018-09" db="EMBL/GenBank/DDBJ databases">
        <title>Genomic Encyclopedia of Archaeal and Bacterial Type Strains, Phase II (KMG-II): from individual species to whole genera.</title>
        <authorList>
            <person name="Goeker M."/>
        </authorList>
    </citation>
    <scope>NUCLEOTIDE SEQUENCE [LARGE SCALE GENOMIC DNA]</scope>
    <source>
        <strain evidence="7 8">DSM 26283</strain>
    </source>
</reference>
<gene>
    <name evidence="7" type="ORF">BXY80_2695</name>
</gene>
<dbReference type="PIRSF" id="PIRSF001467">
    <property type="entry name" value="Peptidylpro_ismrse"/>
    <property type="match status" value="1"/>
</dbReference>
<dbReference type="PROSITE" id="PS51257">
    <property type="entry name" value="PROKAR_LIPOPROTEIN"/>
    <property type="match status" value="1"/>
</dbReference>
<evidence type="ECO:0000313" key="7">
    <source>
        <dbReference type="EMBL" id="RKE90852.1"/>
    </source>
</evidence>
<dbReference type="CDD" id="cd00317">
    <property type="entry name" value="cyclophilin"/>
    <property type="match status" value="1"/>
</dbReference>
<dbReference type="InterPro" id="IPR029000">
    <property type="entry name" value="Cyclophilin-like_dom_sf"/>
</dbReference>
<dbReference type="EMBL" id="RAQJ01000007">
    <property type="protein sequence ID" value="RKE90852.1"/>
    <property type="molecule type" value="Genomic_DNA"/>
</dbReference>
<dbReference type="PANTHER" id="PTHR45625">
    <property type="entry name" value="PEPTIDYL-PROLYL CIS-TRANS ISOMERASE-RELATED"/>
    <property type="match status" value="1"/>
</dbReference>
<sequence length="190" mass="21414">MRLKHFIILLFSLVFLACSKEATICEIKTTKGLIIVELYPDKAPNTVANFTKYVSNNLYDNSNFFRVCTKENEADRDIKIEVIQGGDISEDKLFPPIEMETTSQTGIKHKHGTISMARDTPNSAQSNFFICINDQPELDYQGKRHPDKQGFAAFGKVVKGMDIVLKIQSQKNSGQKLITPVTIKSIRIID</sequence>
<organism evidence="7 8">
    <name type="scientific">Ichthyenterobacterium magnum</name>
    <dbReference type="NCBI Taxonomy" id="1230530"/>
    <lineage>
        <taxon>Bacteria</taxon>
        <taxon>Pseudomonadati</taxon>
        <taxon>Bacteroidota</taxon>
        <taxon>Flavobacteriia</taxon>
        <taxon>Flavobacteriales</taxon>
        <taxon>Flavobacteriaceae</taxon>
        <taxon>Ichthyenterobacterium</taxon>
    </lineage>
</organism>
<keyword evidence="8" id="KW-1185">Reference proteome</keyword>
<comment type="catalytic activity">
    <reaction evidence="5">
        <text>[protein]-peptidylproline (omega=180) = [protein]-peptidylproline (omega=0)</text>
        <dbReference type="Rhea" id="RHEA:16237"/>
        <dbReference type="Rhea" id="RHEA-COMP:10747"/>
        <dbReference type="Rhea" id="RHEA-COMP:10748"/>
        <dbReference type="ChEBI" id="CHEBI:83833"/>
        <dbReference type="ChEBI" id="CHEBI:83834"/>
        <dbReference type="EC" id="5.2.1.8"/>
    </reaction>
</comment>
<keyword evidence="4 5" id="KW-0413">Isomerase</keyword>
<comment type="caution">
    <text evidence="7">The sequence shown here is derived from an EMBL/GenBank/DDBJ whole genome shotgun (WGS) entry which is preliminary data.</text>
</comment>